<feature type="chain" id="PRO_5043439158" description="DUF4888 domain-containing protein" evidence="2">
    <location>
        <begin position="25"/>
        <end position="261"/>
    </location>
</feature>
<feature type="region of interest" description="Disordered" evidence="1">
    <location>
        <begin position="229"/>
        <end position="261"/>
    </location>
</feature>
<reference evidence="3" key="1">
    <citation type="journal article" date="2023" name="Int. J. Syst. Evol. Microbiol.">
        <title>Collibacillus ludicampi gen. nov., sp. nov., a new soil bacterium of the family Alicyclobacillaceae.</title>
        <authorList>
            <person name="Jojima T."/>
            <person name="Ioku Y."/>
            <person name="Fukuta Y."/>
            <person name="Shirasaka N."/>
            <person name="Matsumura Y."/>
            <person name="Mori M."/>
        </authorList>
    </citation>
    <scope>NUCLEOTIDE SEQUENCE</scope>
    <source>
        <strain evidence="3">TP075</strain>
    </source>
</reference>
<gene>
    <name evidence="3" type="ORF">DNHGIG_02290</name>
</gene>
<evidence type="ECO:0000256" key="2">
    <source>
        <dbReference type="SAM" id="SignalP"/>
    </source>
</evidence>
<dbReference type="AlphaFoldDB" id="A0AAV4LA45"/>
<feature type="compositionally biased region" description="Polar residues" evidence="1">
    <location>
        <begin position="30"/>
        <end position="61"/>
    </location>
</feature>
<dbReference type="RefSeq" id="WP_282197946.1">
    <property type="nucleotide sequence ID" value="NZ_BOQE01000001.1"/>
</dbReference>
<feature type="compositionally biased region" description="Basic and acidic residues" evidence="1">
    <location>
        <begin position="229"/>
        <end position="251"/>
    </location>
</feature>
<evidence type="ECO:0000256" key="1">
    <source>
        <dbReference type="SAM" id="MobiDB-lite"/>
    </source>
</evidence>
<feature type="compositionally biased region" description="Polar residues" evidence="1">
    <location>
        <begin position="73"/>
        <end position="91"/>
    </location>
</feature>
<protein>
    <recommendedName>
        <fullName evidence="5">DUF4888 domain-containing protein</fullName>
    </recommendedName>
</protein>
<evidence type="ECO:0000313" key="3">
    <source>
        <dbReference type="EMBL" id="GIM44680.1"/>
    </source>
</evidence>
<keyword evidence="4" id="KW-1185">Reference proteome</keyword>
<dbReference type="EMBL" id="BOQE01000001">
    <property type="protein sequence ID" value="GIM44680.1"/>
    <property type="molecule type" value="Genomic_DNA"/>
</dbReference>
<feature type="region of interest" description="Disordered" evidence="1">
    <location>
        <begin position="30"/>
        <end position="123"/>
    </location>
</feature>
<keyword evidence="2" id="KW-0732">Signal</keyword>
<feature type="compositionally biased region" description="Basic residues" evidence="1">
    <location>
        <begin position="252"/>
        <end position="261"/>
    </location>
</feature>
<evidence type="ECO:0000313" key="4">
    <source>
        <dbReference type="Proteomes" id="UP001057291"/>
    </source>
</evidence>
<proteinExistence type="predicted"/>
<name>A0AAV4LA45_9BACL</name>
<dbReference type="Proteomes" id="UP001057291">
    <property type="component" value="Unassembled WGS sequence"/>
</dbReference>
<feature type="compositionally biased region" description="Polar residues" evidence="1">
    <location>
        <begin position="99"/>
        <end position="123"/>
    </location>
</feature>
<accession>A0AAV4LA45</accession>
<evidence type="ECO:0008006" key="5">
    <source>
        <dbReference type="Google" id="ProtNLM"/>
    </source>
</evidence>
<sequence length="261" mass="27792">MKKWSKIALITVPAVMAGSVYAFASGGFTSSSDSNRSSIQTVPQTSSPSHSSKNTDSSGVSISIEEVKPVPVTNPTGTENANASVPSTSAIPNPFVVESGNQTSASPNGTLTENQSGGAQTANSSGFSIENVQELHLSSNTNQGELKLDYRSEKEGTAQLTGSLGDKHVEVKGSDAKLLLNQLIERLGLTDGLNKAFTQPGTTIDRGALTAVHELNIVMKDGEKVKFDKEKVNVPDHGLHKGWEKQKEHMDHGKHKNKDRE</sequence>
<organism evidence="3 4">
    <name type="scientific">Collibacillus ludicampi</name>
    <dbReference type="NCBI Taxonomy" id="2771369"/>
    <lineage>
        <taxon>Bacteria</taxon>
        <taxon>Bacillati</taxon>
        <taxon>Bacillota</taxon>
        <taxon>Bacilli</taxon>
        <taxon>Bacillales</taxon>
        <taxon>Alicyclobacillaceae</taxon>
        <taxon>Collibacillus</taxon>
    </lineage>
</organism>
<feature type="signal peptide" evidence="2">
    <location>
        <begin position="1"/>
        <end position="24"/>
    </location>
</feature>
<comment type="caution">
    <text evidence="3">The sequence shown here is derived from an EMBL/GenBank/DDBJ whole genome shotgun (WGS) entry which is preliminary data.</text>
</comment>